<dbReference type="Proteomes" id="UP000000641">
    <property type="component" value="Chromosome"/>
</dbReference>
<proteinExistence type="predicted"/>
<protein>
    <submittedName>
        <fullName evidence="1">Uncharacterized protein</fullName>
    </submittedName>
</protein>
<dbReference type="RefSeq" id="WP_011752646.1">
    <property type="nucleotide sequence ID" value="NC_008698.1"/>
</dbReference>
<dbReference type="HOGENOM" id="CLU_1280856_0_0_2"/>
<evidence type="ECO:0000313" key="2">
    <source>
        <dbReference type="Proteomes" id="UP000000641"/>
    </source>
</evidence>
<dbReference type="GeneID" id="4600455"/>
<accession>A1RYV1</accession>
<dbReference type="EMBL" id="CP000505">
    <property type="protein sequence ID" value="ABL78381.1"/>
    <property type="molecule type" value="Genomic_DNA"/>
</dbReference>
<dbReference type="AlphaFoldDB" id="A1RYV1"/>
<dbReference type="KEGG" id="tpe:Tpen_0981"/>
<dbReference type="EnsemblBacteria" id="ABL78381">
    <property type="protein sequence ID" value="ABL78381"/>
    <property type="gene ID" value="Tpen_0981"/>
</dbReference>
<dbReference type="STRING" id="368408.Tpen_0981"/>
<gene>
    <name evidence="1" type="ordered locus">Tpen_0981</name>
</gene>
<keyword evidence="2" id="KW-1185">Reference proteome</keyword>
<evidence type="ECO:0000313" key="1">
    <source>
        <dbReference type="EMBL" id="ABL78381.1"/>
    </source>
</evidence>
<sequence length="215" mass="24466">MVGRLPIKPFRKGTARYPRRRAERINTSGADKSRVRPESLYKLAGRVSAALTKLYELSEKEEKGGEYKVREEFRAKPLKAGEKPGLSFSMEDLEDEEVLEELKEYAEWRARNDEVRVTRFKYPAIAISWSGFGIACGPTSFSIEYYVVLKPEEKGAKVTAVMWDDEAGFMINELGFLEVEDEEKAAKELLNLIVKHVLPLTENPELVEKAFKEAG</sequence>
<reference evidence="2" key="1">
    <citation type="journal article" date="2008" name="J. Bacteriol.">
        <title>Genome sequence of Thermofilum pendens reveals an exceptional loss of biosynthetic pathways without genome reduction.</title>
        <authorList>
            <person name="Anderson I."/>
            <person name="Rodriguez J."/>
            <person name="Susanti D."/>
            <person name="Porat I."/>
            <person name="Reich C."/>
            <person name="Ulrich L.E."/>
            <person name="Elkins J.G."/>
            <person name="Mavromatis K."/>
            <person name="Lykidis A."/>
            <person name="Kim E."/>
            <person name="Thompson L.S."/>
            <person name="Nolan M."/>
            <person name="Land M."/>
            <person name="Copeland A."/>
            <person name="Lapidus A."/>
            <person name="Lucas S."/>
            <person name="Detter C."/>
            <person name="Zhulin I.B."/>
            <person name="Olsen G.J."/>
            <person name="Whitman W."/>
            <person name="Mukhopadhyay B."/>
            <person name="Bristow J."/>
            <person name="Kyrpides N."/>
        </authorList>
    </citation>
    <scope>NUCLEOTIDE SEQUENCE [LARGE SCALE GENOMIC DNA]</scope>
    <source>
        <strain evidence="2">DSM 2475 / Hrk 5</strain>
    </source>
</reference>
<organism evidence="1 2">
    <name type="scientific">Thermofilum pendens (strain DSM 2475 / Hrk 5)</name>
    <dbReference type="NCBI Taxonomy" id="368408"/>
    <lineage>
        <taxon>Archaea</taxon>
        <taxon>Thermoproteota</taxon>
        <taxon>Thermoprotei</taxon>
        <taxon>Thermofilales</taxon>
        <taxon>Thermofilaceae</taxon>
        <taxon>Thermofilum</taxon>
    </lineage>
</organism>
<name>A1RYV1_THEPD</name>